<dbReference type="Proteomes" id="UP000567179">
    <property type="component" value="Unassembled WGS sequence"/>
</dbReference>
<organism evidence="2 3">
    <name type="scientific">Psilocybe cf. subviscida</name>
    <dbReference type="NCBI Taxonomy" id="2480587"/>
    <lineage>
        <taxon>Eukaryota</taxon>
        <taxon>Fungi</taxon>
        <taxon>Dikarya</taxon>
        <taxon>Basidiomycota</taxon>
        <taxon>Agaricomycotina</taxon>
        <taxon>Agaricomycetes</taxon>
        <taxon>Agaricomycetidae</taxon>
        <taxon>Agaricales</taxon>
        <taxon>Agaricineae</taxon>
        <taxon>Strophariaceae</taxon>
        <taxon>Psilocybe</taxon>
    </lineage>
</organism>
<feature type="signal peptide" evidence="1">
    <location>
        <begin position="1"/>
        <end position="24"/>
    </location>
</feature>
<evidence type="ECO:0000313" key="2">
    <source>
        <dbReference type="EMBL" id="KAF5329658.1"/>
    </source>
</evidence>
<name>A0A8H5BUP7_9AGAR</name>
<proteinExistence type="predicted"/>
<protein>
    <submittedName>
        <fullName evidence="2">Uncharacterized protein</fullName>
    </submittedName>
</protein>
<evidence type="ECO:0000256" key="1">
    <source>
        <dbReference type="SAM" id="SignalP"/>
    </source>
</evidence>
<dbReference type="OrthoDB" id="3535343at2759"/>
<dbReference type="EMBL" id="JAACJJ010000002">
    <property type="protein sequence ID" value="KAF5329658.1"/>
    <property type="molecule type" value="Genomic_DNA"/>
</dbReference>
<keyword evidence="1" id="KW-0732">Signal</keyword>
<keyword evidence="3" id="KW-1185">Reference proteome</keyword>
<dbReference type="AlphaFoldDB" id="A0A8H5BUP7"/>
<comment type="caution">
    <text evidence="2">The sequence shown here is derived from an EMBL/GenBank/DDBJ whole genome shotgun (WGS) entry which is preliminary data.</text>
</comment>
<evidence type="ECO:0000313" key="3">
    <source>
        <dbReference type="Proteomes" id="UP000567179"/>
    </source>
</evidence>
<gene>
    <name evidence="2" type="ORF">D9619_009190</name>
</gene>
<feature type="chain" id="PRO_5034300003" evidence="1">
    <location>
        <begin position="25"/>
        <end position="154"/>
    </location>
</feature>
<sequence length="154" mass="16916">MSPITGSASFLVLYMLSCIASVLAGRFPANQEFYSSAFVTPSPPKIQSEFRANYMQMYISPTHQMIRADGAGDNFLETSLFDFRNTTGNGTLVANSILSFVNGTTEPTCSSFFVAPFVQLFPEDFLAQSNAVFSGTQRDDIHGLVDTWTFSAQF</sequence>
<accession>A0A8H5BUP7</accession>
<reference evidence="2 3" key="1">
    <citation type="journal article" date="2020" name="ISME J.">
        <title>Uncovering the hidden diversity of litter-decomposition mechanisms in mushroom-forming fungi.</title>
        <authorList>
            <person name="Floudas D."/>
            <person name="Bentzer J."/>
            <person name="Ahren D."/>
            <person name="Johansson T."/>
            <person name="Persson P."/>
            <person name="Tunlid A."/>
        </authorList>
    </citation>
    <scope>NUCLEOTIDE SEQUENCE [LARGE SCALE GENOMIC DNA]</scope>
    <source>
        <strain evidence="2 3">CBS 101986</strain>
    </source>
</reference>